<feature type="region of interest" description="Disordered" evidence="1">
    <location>
        <begin position="22"/>
        <end position="55"/>
    </location>
</feature>
<accession>C7Q4W2</accession>
<evidence type="ECO:0000256" key="1">
    <source>
        <dbReference type="SAM" id="MobiDB-lite"/>
    </source>
</evidence>
<dbReference type="EMBL" id="CP001700">
    <property type="protein sequence ID" value="ACU73910.1"/>
    <property type="molecule type" value="Genomic_DNA"/>
</dbReference>
<dbReference type="HOGENOM" id="CLU_539361_0_0_11"/>
<evidence type="ECO:0000313" key="2">
    <source>
        <dbReference type="EMBL" id="ACU73910.1"/>
    </source>
</evidence>
<protein>
    <recommendedName>
        <fullName evidence="4">Lipoprotein</fullName>
    </recommendedName>
</protein>
<feature type="region of interest" description="Disordered" evidence="1">
    <location>
        <begin position="471"/>
        <end position="505"/>
    </location>
</feature>
<sequence length="505" mass="50423" precursor="true">MQIALSRVAAVAAVTALGVGGCSGSGSTGSGSGSSGLNGGSKATGKTGDAGAPAGASLSGKVPSGFANATTWSTQVAWGDRGVGKAALDLHGHGVSNWVVAEQQGSFGVVRTVGTSVVVPSFASGGAAGPVAATLKFLDAKTGKPIAEKKLPSGTFLGLDADVVAGKPVAVVRYLPAQDDASPVVVVFDASGAQVWSTEGKQVAGTSPWSGGLQDGENGEGLLVGGYALRLNIGKDTSDHTDATYDVVDTTGKSVLHVPLYADKWDMNSVNIVQGYAVVSYDDSLSLPDTSTAKEHFTVYDLSAAGKKVAEVAEKDSGGVSNAVALAASGGKILLTWLGSGTGAMPPTLMTVLDTATGQATPPAPLPGAVTDFGTLIDPATKNVLFFDRADPPTDSSAMVSLSQGTVLWTQHDQHSSLIPLSMHNGVVYGIEAAELGSSDGNQLAVKEADGSPVDTDYELSPLDFTADGAPLFAEASDGSESDSGSSDSSGSGTYTVTVGVGHGA</sequence>
<reference evidence="2 3" key="1">
    <citation type="journal article" date="2009" name="Stand. Genomic Sci.">
        <title>Complete genome sequence of Catenulispora acidiphila type strain (ID 139908).</title>
        <authorList>
            <person name="Copeland A."/>
            <person name="Lapidus A."/>
            <person name="Glavina Del Rio T."/>
            <person name="Nolan M."/>
            <person name="Lucas S."/>
            <person name="Chen F."/>
            <person name="Tice H."/>
            <person name="Cheng J.F."/>
            <person name="Bruce D."/>
            <person name="Goodwin L."/>
            <person name="Pitluck S."/>
            <person name="Mikhailova N."/>
            <person name="Pati A."/>
            <person name="Ivanova N."/>
            <person name="Mavromatis K."/>
            <person name="Chen A."/>
            <person name="Palaniappan K."/>
            <person name="Chain P."/>
            <person name="Land M."/>
            <person name="Hauser L."/>
            <person name="Chang Y.J."/>
            <person name="Jeffries C.D."/>
            <person name="Chertkov O."/>
            <person name="Brettin T."/>
            <person name="Detter J.C."/>
            <person name="Han C."/>
            <person name="Ali Z."/>
            <person name="Tindall B.J."/>
            <person name="Goker M."/>
            <person name="Bristow J."/>
            <person name="Eisen J.A."/>
            <person name="Markowitz V."/>
            <person name="Hugenholtz P."/>
            <person name="Kyrpides N.C."/>
            <person name="Klenk H.P."/>
        </authorList>
    </citation>
    <scope>NUCLEOTIDE SEQUENCE [LARGE SCALE GENOMIC DNA]</scope>
    <source>
        <strain evidence="3">DSM 44928 / JCM 14897 / NBRC 102108 / NRRL B-24433 / ID139908</strain>
    </source>
</reference>
<dbReference type="InParanoid" id="C7Q4W2"/>
<feature type="compositionally biased region" description="Low complexity" evidence="1">
    <location>
        <begin position="477"/>
        <end position="505"/>
    </location>
</feature>
<dbReference type="AlphaFoldDB" id="C7Q4W2"/>
<dbReference type="KEGG" id="cai:Caci_5050"/>
<proteinExistence type="predicted"/>
<dbReference type="RefSeq" id="WP_015793639.1">
    <property type="nucleotide sequence ID" value="NC_013131.1"/>
</dbReference>
<keyword evidence="3" id="KW-1185">Reference proteome</keyword>
<dbReference type="PROSITE" id="PS51257">
    <property type="entry name" value="PROKAR_LIPOPROTEIN"/>
    <property type="match status" value="1"/>
</dbReference>
<gene>
    <name evidence="2" type="ordered locus">Caci_5050</name>
</gene>
<dbReference type="Proteomes" id="UP000000851">
    <property type="component" value="Chromosome"/>
</dbReference>
<feature type="compositionally biased region" description="Gly residues" evidence="1">
    <location>
        <begin position="22"/>
        <end position="39"/>
    </location>
</feature>
<dbReference type="InterPro" id="IPR011044">
    <property type="entry name" value="Quino_amine_DH_bsu"/>
</dbReference>
<evidence type="ECO:0008006" key="4">
    <source>
        <dbReference type="Google" id="ProtNLM"/>
    </source>
</evidence>
<evidence type="ECO:0000313" key="3">
    <source>
        <dbReference type="Proteomes" id="UP000000851"/>
    </source>
</evidence>
<organism evidence="2 3">
    <name type="scientific">Catenulispora acidiphila (strain DSM 44928 / JCM 14897 / NBRC 102108 / NRRL B-24433 / ID139908)</name>
    <dbReference type="NCBI Taxonomy" id="479433"/>
    <lineage>
        <taxon>Bacteria</taxon>
        <taxon>Bacillati</taxon>
        <taxon>Actinomycetota</taxon>
        <taxon>Actinomycetes</taxon>
        <taxon>Catenulisporales</taxon>
        <taxon>Catenulisporaceae</taxon>
        <taxon>Catenulispora</taxon>
    </lineage>
</organism>
<dbReference type="SUPFAM" id="SSF50969">
    <property type="entry name" value="YVTN repeat-like/Quinoprotein amine dehydrogenase"/>
    <property type="match status" value="1"/>
</dbReference>
<name>C7Q4W2_CATAD</name>